<accession>A0ACC1H869</accession>
<dbReference type="EMBL" id="JAMZIH010009556">
    <property type="protein sequence ID" value="KAJ1669953.1"/>
    <property type="molecule type" value="Genomic_DNA"/>
</dbReference>
<feature type="non-terminal residue" evidence="1">
    <location>
        <position position="193"/>
    </location>
</feature>
<evidence type="ECO:0000313" key="1">
    <source>
        <dbReference type="EMBL" id="KAJ1669953.1"/>
    </source>
</evidence>
<organism evidence="1 2">
    <name type="scientific">Spiromyces aspiralis</name>
    <dbReference type="NCBI Taxonomy" id="68401"/>
    <lineage>
        <taxon>Eukaryota</taxon>
        <taxon>Fungi</taxon>
        <taxon>Fungi incertae sedis</taxon>
        <taxon>Zoopagomycota</taxon>
        <taxon>Kickxellomycotina</taxon>
        <taxon>Kickxellomycetes</taxon>
        <taxon>Kickxellales</taxon>
        <taxon>Kickxellaceae</taxon>
        <taxon>Spiromyces</taxon>
    </lineage>
</organism>
<sequence>MAPATSDLTEQELQFYELAGKFENGVDTEQIQEHMPGLSVEEIANMVNKLARKSMIEMCHIGSKLAYRAIRSEEQAKMAMLSADELMVYRQIKAAGNEGIWTRTINRQTNLHQQVVTRCIKSMESKGLIKSVKSIKNPTRKLYMLTEMKPSQELTGGPWYTDQDLDVEFINTLGQQIYKYIYSKSFPRHLPDS</sequence>
<dbReference type="Proteomes" id="UP001145114">
    <property type="component" value="Unassembled WGS sequence"/>
</dbReference>
<keyword evidence="2" id="KW-1185">Reference proteome</keyword>
<gene>
    <name evidence="1" type="primary">RPC34</name>
    <name evidence="1" type="ORF">EV182_008505</name>
</gene>
<evidence type="ECO:0000313" key="2">
    <source>
        <dbReference type="Proteomes" id="UP001145114"/>
    </source>
</evidence>
<proteinExistence type="predicted"/>
<protein>
    <submittedName>
        <fullName evidence="1">34-kDa subunit of RNA polymerase III (C)</fullName>
    </submittedName>
</protein>
<name>A0ACC1H869_9FUNG</name>
<comment type="caution">
    <text evidence="1">The sequence shown here is derived from an EMBL/GenBank/DDBJ whole genome shotgun (WGS) entry which is preliminary data.</text>
</comment>
<reference evidence="1" key="1">
    <citation type="submission" date="2022-06" db="EMBL/GenBank/DDBJ databases">
        <title>Phylogenomic reconstructions and comparative analyses of Kickxellomycotina fungi.</title>
        <authorList>
            <person name="Reynolds N.K."/>
            <person name="Stajich J.E."/>
            <person name="Barry K."/>
            <person name="Grigoriev I.V."/>
            <person name="Crous P."/>
            <person name="Smith M.E."/>
        </authorList>
    </citation>
    <scope>NUCLEOTIDE SEQUENCE</scope>
    <source>
        <strain evidence="1">RSA 2271</strain>
    </source>
</reference>